<evidence type="ECO:0000313" key="2">
    <source>
        <dbReference type="EMBL" id="OTP73080.1"/>
    </source>
</evidence>
<proteinExistence type="predicted"/>
<dbReference type="AlphaFoldDB" id="A0A242MPH4"/>
<dbReference type="InterPro" id="IPR036291">
    <property type="entry name" value="NAD(P)-bd_dom_sf"/>
</dbReference>
<gene>
    <name evidence="2" type="ORF">PAMC26510_20030</name>
</gene>
<name>A0A242MPH4_CABSO</name>
<dbReference type="GO" id="GO:0050661">
    <property type="term" value="F:NADP binding"/>
    <property type="evidence" value="ECO:0007669"/>
    <property type="project" value="InterPro"/>
</dbReference>
<evidence type="ECO:0000259" key="1">
    <source>
        <dbReference type="Pfam" id="PF03446"/>
    </source>
</evidence>
<dbReference type="Gene3D" id="3.40.50.720">
    <property type="entry name" value="NAD(P)-binding Rossmann-like Domain"/>
    <property type="match status" value="1"/>
</dbReference>
<dbReference type="RefSeq" id="WP_144022170.1">
    <property type="nucleotide sequence ID" value="NZ_NBTY01000101.1"/>
</dbReference>
<reference evidence="2 3" key="1">
    <citation type="submission" date="2017-03" db="EMBL/GenBank/DDBJ databases">
        <title>Genome analysis of strain PAMC 26510.</title>
        <authorList>
            <person name="Oh H.-M."/>
            <person name="Yang J.-A."/>
        </authorList>
    </citation>
    <scope>NUCLEOTIDE SEQUENCE [LARGE SCALE GENOMIC DNA]</scope>
    <source>
        <strain evidence="2 3">PAMC 26510</strain>
    </source>
</reference>
<feature type="domain" description="6-phosphogluconate dehydrogenase NADP-binding" evidence="1">
    <location>
        <begin position="6"/>
        <end position="44"/>
    </location>
</feature>
<dbReference type="InterPro" id="IPR006115">
    <property type="entry name" value="6PGDH_NADP-bd"/>
</dbReference>
<dbReference type="EMBL" id="NBTY01000101">
    <property type="protein sequence ID" value="OTP73080.1"/>
    <property type="molecule type" value="Genomic_DNA"/>
</dbReference>
<evidence type="ECO:0000313" key="3">
    <source>
        <dbReference type="Proteomes" id="UP000194546"/>
    </source>
</evidence>
<dbReference type="Proteomes" id="UP000194546">
    <property type="component" value="Unassembled WGS sequence"/>
</dbReference>
<protein>
    <recommendedName>
        <fullName evidence="1">6-phosphogluconate dehydrogenase NADP-binding domain-containing protein</fullName>
    </recommendedName>
</protein>
<sequence length="69" mass="7440">MNRPQRIGFIGLRMMGSPLGECLSKAGYELFVADADLNRVTGISGRSGMICLTSLGRCFNIGFLHGFKG</sequence>
<organism evidence="2 3">
    <name type="scientific">Caballeronia sordidicola</name>
    <name type="common">Burkholderia sordidicola</name>
    <dbReference type="NCBI Taxonomy" id="196367"/>
    <lineage>
        <taxon>Bacteria</taxon>
        <taxon>Pseudomonadati</taxon>
        <taxon>Pseudomonadota</taxon>
        <taxon>Betaproteobacteria</taxon>
        <taxon>Burkholderiales</taxon>
        <taxon>Burkholderiaceae</taxon>
        <taxon>Caballeronia</taxon>
    </lineage>
</organism>
<dbReference type="Pfam" id="PF03446">
    <property type="entry name" value="NAD_binding_2"/>
    <property type="match status" value="1"/>
</dbReference>
<comment type="caution">
    <text evidence="2">The sequence shown here is derived from an EMBL/GenBank/DDBJ whole genome shotgun (WGS) entry which is preliminary data.</text>
</comment>
<accession>A0A242MPH4</accession>
<dbReference type="SUPFAM" id="SSF51735">
    <property type="entry name" value="NAD(P)-binding Rossmann-fold domains"/>
    <property type="match status" value="1"/>
</dbReference>